<evidence type="ECO:0000259" key="4">
    <source>
        <dbReference type="PROSITE" id="PS51737"/>
    </source>
</evidence>
<dbReference type="Proteomes" id="UP000006820">
    <property type="component" value="Chromosome"/>
</dbReference>
<dbReference type="InterPro" id="IPR050639">
    <property type="entry name" value="SSR_resolvase"/>
</dbReference>
<dbReference type="PANTHER" id="PTHR30461">
    <property type="entry name" value="DNA-INVERTASE FROM LAMBDOID PROPHAGE"/>
    <property type="match status" value="1"/>
</dbReference>
<organism evidence="5 6">
    <name type="scientific">Nocardia farcinica (strain IFM 10152)</name>
    <dbReference type="NCBI Taxonomy" id="247156"/>
    <lineage>
        <taxon>Bacteria</taxon>
        <taxon>Bacillati</taxon>
        <taxon>Actinomycetota</taxon>
        <taxon>Actinomycetes</taxon>
        <taxon>Mycobacteriales</taxon>
        <taxon>Nocardiaceae</taxon>
        <taxon>Nocardia</taxon>
    </lineage>
</organism>
<evidence type="ECO:0000313" key="6">
    <source>
        <dbReference type="Proteomes" id="UP000006820"/>
    </source>
</evidence>
<feature type="compositionally biased region" description="Basic and acidic residues" evidence="3">
    <location>
        <begin position="179"/>
        <end position="212"/>
    </location>
</feature>
<dbReference type="InterPro" id="IPR025827">
    <property type="entry name" value="Zn_ribbon_recom_dom"/>
</dbReference>
<feature type="domain" description="Recombinase" evidence="4">
    <location>
        <begin position="1"/>
        <end position="83"/>
    </location>
</feature>
<dbReference type="AlphaFoldDB" id="Q5YR91"/>
<feature type="compositionally biased region" description="Basic residues" evidence="3">
    <location>
        <begin position="155"/>
        <end position="171"/>
    </location>
</feature>
<dbReference type="Gene3D" id="3.90.1750.20">
    <property type="entry name" value="Putative Large Serine Recombinase, Chain B, Domain 2"/>
    <property type="match status" value="1"/>
</dbReference>
<dbReference type="GO" id="GO:0003677">
    <property type="term" value="F:DNA binding"/>
    <property type="evidence" value="ECO:0007669"/>
    <property type="project" value="UniProtKB-KW"/>
</dbReference>
<dbReference type="InterPro" id="IPR038109">
    <property type="entry name" value="DNA_bind_recomb_sf"/>
</dbReference>
<evidence type="ECO:0000256" key="1">
    <source>
        <dbReference type="ARBA" id="ARBA00023125"/>
    </source>
</evidence>
<dbReference type="STRING" id="247156.NFA_44490"/>
<accession>Q5YR91</accession>
<evidence type="ECO:0000256" key="3">
    <source>
        <dbReference type="SAM" id="MobiDB-lite"/>
    </source>
</evidence>
<feature type="region of interest" description="Disordered" evidence="3">
    <location>
        <begin position="137"/>
        <end position="212"/>
    </location>
</feature>
<evidence type="ECO:0000256" key="2">
    <source>
        <dbReference type="ARBA" id="ARBA00023172"/>
    </source>
</evidence>
<keyword evidence="1" id="KW-0238">DNA-binding</keyword>
<dbReference type="Pfam" id="PF07508">
    <property type="entry name" value="Recombinase"/>
    <property type="match status" value="1"/>
</dbReference>
<name>Q5YR91_NOCFA</name>
<dbReference type="PROSITE" id="PS51737">
    <property type="entry name" value="RECOMBINASE_DNA_BIND"/>
    <property type="match status" value="1"/>
</dbReference>
<dbReference type="GO" id="GO:0000150">
    <property type="term" value="F:DNA strand exchange activity"/>
    <property type="evidence" value="ECO:0007669"/>
    <property type="project" value="InterPro"/>
</dbReference>
<proteinExistence type="predicted"/>
<dbReference type="Pfam" id="PF13408">
    <property type="entry name" value="Zn_ribbon_recom"/>
    <property type="match status" value="1"/>
</dbReference>
<protein>
    <recommendedName>
        <fullName evidence="4">Recombinase domain-containing protein</fullName>
    </recommendedName>
</protein>
<dbReference type="eggNOG" id="COG1961">
    <property type="taxonomic scope" value="Bacteria"/>
</dbReference>
<keyword evidence="2" id="KW-0233">DNA recombination</keyword>
<dbReference type="EMBL" id="AP006618">
    <property type="protein sequence ID" value="BAD59300.1"/>
    <property type="molecule type" value="Genomic_DNA"/>
</dbReference>
<reference evidence="5 6" key="1">
    <citation type="journal article" date="2004" name="Proc. Natl. Acad. Sci. U.S.A.">
        <title>The complete genomic sequence of Nocardia farcinica IFM 10152.</title>
        <authorList>
            <person name="Ishikawa J."/>
            <person name="Yamashita A."/>
            <person name="Mikami Y."/>
            <person name="Hoshino Y."/>
            <person name="Kurita H."/>
            <person name="Hotta K."/>
            <person name="Shiba T."/>
            <person name="Hattori M."/>
        </authorList>
    </citation>
    <scope>NUCLEOTIDE SEQUENCE [LARGE SCALE GENOMIC DNA]</scope>
    <source>
        <strain evidence="5 6">IFM 10152</strain>
    </source>
</reference>
<gene>
    <name evidence="5" type="ordered locus">NFA_44490</name>
</gene>
<keyword evidence="6" id="KW-1185">Reference proteome</keyword>
<dbReference type="HOGENOM" id="CLU_1298700_0_0_11"/>
<dbReference type="KEGG" id="nfa:NFA_44490"/>
<dbReference type="InterPro" id="IPR011109">
    <property type="entry name" value="DNA_bind_recombinase_dom"/>
</dbReference>
<evidence type="ECO:0000313" key="5">
    <source>
        <dbReference type="EMBL" id="BAD59300.1"/>
    </source>
</evidence>
<dbReference type="PANTHER" id="PTHR30461:SF2">
    <property type="entry name" value="SERINE RECOMBINASE PINE-RELATED"/>
    <property type="match status" value="1"/>
</dbReference>
<sequence length="212" mass="24230">MFDLYTTNRIGARSVASTLNDRGHRTTTGGLWSGNHVLRALSNRTYLGELTFRGHTVTGSHEPIIDTEQWERGQTILQSRTENPAHRAASGSDYMLTGRIRCPRCHRAMVGTRATGRSRTYRYYTCWNTTRYNSSKCDFPRHRRRRGRQRDTRQPRRLLSHPAHTPRRHSLGRTPHPATHQDHATPDAPRRADNDDGGRTPSSRIEDPGPGR</sequence>